<proteinExistence type="predicted"/>
<gene>
    <name evidence="1" type="ORF">PCL1606_41280</name>
</gene>
<sequence>MAGVEVFLAGRHRHAPLKVEETYLALAWFSISVACKRQSANPEQAHCSCGSELARERIDATEILRA</sequence>
<accession>A0A0D5Y2I5</accession>
<dbReference type="Proteomes" id="UP000032748">
    <property type="component" value="Chromosome"/>
</dbReference>
<name>A0A0D5Y2I5_9PSED</name>
<organism evidence="1 2">
    <name type="scientific">Pseudomonas chlororaphis</name>
    <dbReference type="NCBI Taxonomy" id="587753"/>
    <lineage>
        <taxon>Bacteria</taxon>
        <taxon>Pseudomonadati</taxon>
        <taxon>Pseudomonadota</taxon>
        <taxon>Gammaproteobacteria</taxon>
        <taxon>Pseudomonadales</taxon>
        <taxon>Pseudomonadaceae</taxon>
        <taxon>Pseudomonas</taxon>
    </lineage>
</organism>
<dbReference type="AlphaFoldDB" id="A0A0D5Y2I5"/>
<reference evidence="1 2" key="1">
    <citation type="journal article" date="2015" name="Mol. Plant Microbe Interact.">
        <title>Comparative Genomic Analysis of Pseudomonas chlororaphis PCL1606 Reveals New Insight into Antifungal Compounds Involved in Biocontrol.</title>
        <authorList>
            <person name="Calderon C.E."/>
            <person name="Ramos C."/>
            <person name="de Vicente A."/>
            <person name="Cazorla F.M."/>
        </authorList>
    </citation>
    <scope>NUCLEOTIDE SEQUENCE [LARGE SCALE GENOMIC DNA]</scope>
    <source>
        <strain evidence="1 2">PCL1606</strain>
    </source>
</reference>
<dbReference type="KEGG" id="pcz:PCL1606_41280"/>
<dbReference type="EMBL" id="CP011110">
    <property type="protein sequence ID" value="AKA25578.1"/>
    <property type="molecule type" value="Genomic_DNA"/>
</dbReference>
<protein>
    <submittedName>
        <fullName evidence="1">Uncharacterized protein</fullName>
    </submittedName>
</protein>
<evidence type="ECO:0000313" key="1">
    <source>
        <dbReference type="EMBL" id="AKA25578.1"/>
    </source>
</evidence>
<evidence type="ECO:0000313" key="2">
    <source>
        <dbReference type="Proteomes" id="UP000032748"/>
    </source>
</evidence>